<sequence length="244" mass="28608">TKAWSSTLNKSCEKKSTVKKSDSNSNPKPSSSSSSSPVKIRFDLNKARENILRVKEKYIRDEIEKDPWYHYSLRYRRRQQREKLKQISNQQQQTQQNNVDQQQVDESISNNDDLCNDNEFYLDKLNESISNLILDVDKSHHYNVDDNSQQDSSMKSNNKRPIFMLSEECQEMSAISSSPTKRHRTMVDNKPPMERKIFKHKGNNIKDAPTKQPELDPFMFFDHIKTLDFESNNSGMIFFVGLLF</sequence>
<name>A0A1Y3AQN7_EURMA</name>
<dbReference type="EMBL" id="MUJZ01066350">
    <property type="protein sequence ID" value="OTF70297.1"/>
    <property type="molecule type" value="Genomic_DNA"/>
</dbReference>
<evidence type="ECO:0000313" key="3">
    <source>
        <dbReference type="Proteomes" id="UP000194236"/>
    </source>
</evidence>
<dbReference type="Proteomes" id="UP000194236">
    <property type="component" value="Unassembled WGS sequence"/>
</dbReference>
<feature type="non-terminal residue" evidence="2">
    <location>
        <position position="1"/>
    </location>
</feature>
<evidence type="ECO:0000313" key="2">
    <source>
        <dbReference type="EMBL" id="OTF70297.1"/>
    </source>
</evidence>
<feature type="compositionally biased region" description="Basic and acidic residues" evidence="1">
    <location>
        <begin position="11"/>
        <end position="22"/>
    </location>
</feature>
<feature type="compositionally biased region" description="Low complexity" evidence="1">
    <location>
        <begin position="89"/>
        <end position="105"/>
    </location>
</feature>
<keyword evidence="3" id="KW-1185">Reference proteome</keyword>
<feature type="compositionally biased region" description="Polar residues" evidence="1">
    <location>
        <begin position="1"/>
        <end position="10"/>
    </location>
</feature>
<comment type="caution">
    <text evidence="2">The sequence shown here is derived from an EMBL/GenBank/DDBJ whole genome shotgun (WGS) entry which is preliminary data.</text>
</comment>
<dbReference type="AlphaFoldDB" id="A0A1Y3AQN7"/>
<protein>
    <submittedName>
        <fullName evidence="2">Uncharacterized protein</fullName>
    </submittedName>
</protein>
<feature type="compositionally biased region" description="Low complexity" evidence="1">
    <location>
        <begin position="23"/>
        <end position="37"/>
    </location>
</feature>
<feature type="region of interest" description="Disordered" evidence="1">
    <location>
        <begin position="1"/>
        <end position="39"/>
    </location>
</feature>
<evidence type="ECO:0000256" key="1">
    <source>
        <dbReference type="SAM" id="MobiDB-lite"/>
    </source>
</evidence>
<gene>
    <name evidence="2" type="ORF">BLA29_009876</name>
</gene>
<accession>A0A1Y3AQN7</accession>
<feature type="region of interest" description="Disordered" evidence="1">
    <location>
        <begin position="82"/>
        <end position="111"/>
    </location>
</feature>
<reference evidence="2 3" key="1">
    <citation type="submission" date="2017-03" db="EMBL/GenBank/DDBJ databases">
        <title>Genome Survey of Euroglyphus maynei.</title>
        <authorList>
            <person name="Arlian L.G."/>
            <person name="Morgan M.S."/>
            <person name="Rider S.D."/>
        </authorList>
    </citation>
    <scope>NUCLEOTIDE SEQUENCE [LARGE SCALE GENOMIC DNA]</scope>
    <source>
        <strain evidence="2">Arlian Lab</strain>
        <tissue evidence="2">Whole body</tissue>
    </source>
</reference>
<proteinExistence type="predicted"/>
<organism evidence="2 3">
    <name type="scientific">Euroglyphus maynei</name>
    <name type="common">Mayne's house dust mite</name>
    <dbReference type="NCBI Taxonomy" id="6958"/>
    <lineage>
        <taxon>Eukaryota</taxon>
        <taxon>Metazoa</taxon>
        <taxon>Ecdysozoa</taxon>
        <taxon>Arthropoda</taxon>
        <taxon>Chelicerata</taxon>
        <taxon>Arachnida</taxon>
        <taxon>Acari</taxon>
        <taxon>Acariformes</taxon>
        <taxon>Sarcoptiformes</taxon>
        <taxon>Astigmata</taxon>
        <taxon>Psoroptidia</taxon>
        <taxon>Analgoidea</taxon>
        <taxon>Pyroglyphidae</taxon>
        <taxon>Pyroglyphinae</taxon>
        <taxon>Euroglyphus</taxon>
    </lineage>
</organism>